<dbReference type="Pfam" id="PF00370">
    <property type="entry name" value="FGGY_N"/>
    <property type="match status" value="1"/>
</dbReference>
<dbReference type="GO" id="GO:0016301">
    <property type="term" value="F:kinase activity"/>
    <property type="evidence" value="ECO:0007669"/>
    <property type="project" value="UniProtKB-KW"/>
</dbReference>
<comment type="similarity">
    <text evidence="1">Belongs to the FGGY kinase family.</text>
</comment>
<dbReference type="PANTHER" id="PTHR43095">
    <property type="entry name" value="SUGAR KINASE"/>
    <property type="match status" value="1"/>
</dbReference>
<evidence type="ECO:0000259" key="5">
    <source>
        <dbReference type="Pfam" id="PF02782"/>
    </source>
</evidence>
<dbReference type="InterPro" id="IPR018484">
    <property type="entry name" value="FGGY_N"/>
</dbReference>
<evidence type="ECO:0000256" key="3">
    <source>
        <dbReference type="ARBA" id="ARBA00022777"/>
    </source>
</evidence>
<gene>
    <name evidence="6" type="ORF">GCM10012275_01200</name>
</gene>
<dbReference type="AlphaFoldDB" id="A0A8J3C784"/>
<accession>A0A8J3C784</accession>
<dbReference type="RefSeq" id="WP_189052811.1">
    <property type="nucleotide sequence ID" value="NZ_BMMK01000001.1"/>
</dbReference>
<reference evidence="6" key="1">
    <citation type="journal article" date="2014" name="Int. J. Syst. Evol. Microbiol.">
        <title>Complete genome sequence of Corynebacterium casei LMG S-19264T (=DSM 44701T), isolated from a smear-ripened cheese.</title>
        <authorList>
            <consortium name="US DOE Joint Genome Institute (JGI-PGF)"/>
            <person name="Walter F."/>
            <person name="Albersmeier A."/>
            <person name="Kalinowski J."/>
            <person name="Ruckert C."/>
        </authorList>
    </citation>
    <scope>NUCLEOTIDE SEQUENCE</scope>
    <source>
        <strain evidence="6">CGMCC 4.5737</strain>
    </source>
</reference>
<dbReference type="GO" id="GO:0005975">
    <property type="term" value="P:carbohydrate metabolic process"/>
    <property type="evidence" value="ECO:0007669"/>
    <property type="project" value="InterPro"/>
</dbReference>
<dbReference type="InterPro" id="IPR043129">
    <property type="entry name" value="ATPase_NBD"/>
</dbReference>
<feature type="domain" description="Carbohydrate kinase FGGY C-terminal" evidence="5">
    <location>
        <begin position="280"/>
        <end position="431"/>
    </location>
</feature>
<evidence type="ECO:0000259" key="4">
    <source>
        <dbReference type="Pfam" id="PF00370"/>
    </source>
</evidence>
<organism evidence="6 7">
    <name type="scientific">Longimycelium tulufanense</name>
    <dbReference type="NCBI Taxonomy" id="907463"/>
    <lineage>
        <taxon>Bacteria</taxon>
        <taxon>Bacillati</taxon>
        <taxon>Actinomycetota</taxon>
        <taxon>Actinomycetes</taxon>
        <taxon>Pseudonocardiales</taxon>
        <taxon>Pseudonocardiaceae</taxon>
        <taxon>Longimycelium</taxon>
    </lineage>
</organism>
<evidence type="ECO:0000256" key="2">
    <source>
        <dbReference type="ARBA" id="ARBA00022679"/>
    </source>
</evidence>
<reference evidence="6" key="2">
    <citation type="submission" date="2020-09" db="EMBL/GenBank/DDBJ databases">
        <authorList>
            <person name="Sun Q."/>
            <person name="Zhou Y."/>
        </authorList>
    </citation>
    <scope>NUCLEOTIDE SEQUENCE</scope>
    <source>
        <strain evidence="6">CGMCC 4.5737</strain>
    </source>
</reference>
<sequence>MYLGIDIGTSVTKAAVFDEQGAARSVEMRPNRLDSLREGWFEQDPVEVLGSVAAVVRAAVASSGTTPDAVGLTAQGDGVWLLDEQGHAVRPAISWLDSRAAPVLQRWVESGVIEKTFRHNGNAMFPGSAAPILAWLAENEPHSLDHAATAGYCKDMVMQRLTGLRATDASDASLPFLDPNTRIYDPEVLAWCGLSGRADLLAPVVDPIPVAQLNAEAAELLELRVATPVSAGPFDLAACALGSGVTEPGEGHLIVGTTLACQVLVDTLDTSGEPAGMTLSTLTPGRWLRAMPAMVGCAAIDWVLDLVGESHGSLDHLLAASPVGAHDVTCLPYFSPAGERAPFLEPRARASFDRLTVQTSKADLVRATCEAVAYAARHCFEVAGLTGDVVMCGGGTRSESWLQIFADVLNRPVRLARRSETGARGAVLAALSTLGRDFDATTWTTPARVIEPDSVRAVRYGEGYAAYRRRIEKTRAVWKEAS</sequence>
<dbReference type="PIRSF" id="PIRSF000538">
    <property type="entry name" value="GlpK"/>
    <property type="match status" value="1"/>
</dbReference>
<keyword evidence="2" id="KW-0808">Transferase</keyword>
<name>A0A8J3C784_9PSEU</name>
<keyword evidence="3 6" id="KW-0418">Kinase</keyword>
<dbReference type="InterPro" id="IPR018485">
    <property type="entry name" value="FGGY_C"/>
</dbReference>
<dbReference type="EMBL" id="BMMK01000001">
    <property type="protein sequence ID" value="GGM33544.1"/>
    <property type="molecule type" value="Genomic_DNA"/>
</dbReference>
<dbReference type="PANTHER" id="PTHR43095:SF3">
    <property type="entry name" value="L-XYLULOSE_3-KETO-L-GULONATE KINASE"/>
    <property type="match status" value="1"/>
</dbReference>
<protein>
    <submittedName>
        <fullName evidence="6">Carbohydrate kinase</fullName>
    </submittedName>
</protein>
<evidence type="ECO:0000313" key="6">
    <source>
        <dbReference type="EMBL" id="GGM33544.1"/>
    </source>
</evidence>
<evidence type="ECO:0000256" key="1">
    <source>
        <dbReference type="ARBA" id="ARBA00009156"/>
    </source>
</evidence>
<dbReference type="Proteomes" id="UP000637578">
    <property type="component" value="Unassembled WGS sequence"/>
</dbReference>
<dbReference type="InterPro" id="IPR000577">
    <property type="entry name" value="Carb_kinase_FGGY"/>
</dbReference>
<comment type="caution">
    <text evidence="6">The sequence shown here is derived from an EMBL/GenBank/DDBJ whole genome shotgun (WGS) entry which is preliminary data.</text>
</comment>
<feature type="domain" description="Carbohydrate kinase FGGY N-terminal" evidence="4">
    <location>
        <begin position="1"/>
        <end position="242"/>
    </location>
</feature>
<proteinExistence type="inferred from homology"/>
<keyword evidence="7" id="KW-1185">Reference proteome</keyword>
<dbReference type="SUPFAM" id="SSF53067">
    <property type="entry name" value="Actin-like ATPase domain"/>
    <property type="match status" value="2"/>
</dbReference>
<dbReference type="Pfam" id="PF02782">
    <property type="entry name" value="FGGY_C"/>
    <property type="match status" value="1"/>
</dbReference>
<evidence type="ECO:0000313" key="7">
    <source>
        <dbReference type="Proteomes" id="UP000637578"/>
    </source>
</evidence>
<dbReference type="Gene3D" id="3.30.420.40">
    <property type="match status" value="2"/>
</dbReference>
<dbReference type="InterPro" id="IPR050406">
    <property type="entry name" value="FGGY_Carb_Kinase"/>
</dbReference>